<evidence type="ECO:0000256" key="1">
    <source>
        <dbReference type="SAM" id="MobiDB-lite"/>
    </source>
</evidence>
<feature type="non-terminal residue" evidence="2">
    <location>
        <position position="55"/>
    </location>
</feature>
<reference evidence="2" key="1">
    <citation type="submission" date="2020-02" db="EMBL/GenBank/DDBJ databases">
        <authorList>
            <person name="Meier V. D."/>
        </authorList>
    </citation>
    <scope>NUCLEOTIDE SEQUENCE</scope>
    <source>
        <strain evidence="2">AVDCRST_MAG78</strain>
    </source>
</reference>
<dbReference type="AlphaFoldDB" id="A0A6J4QAG4"/>
<name>A0A6J4QAG4_9ACTN</name>
<dbReference type="EMBL" id="CADCVB010000117">
    <property type="protein sequence ID" value="CAA9432334.1"/>
    <property type="molecule type" value="Genomic_DNA"/>
</dbReference>
<sequence>EGECYRGGGGAGGLLGGVPRGPRRARGAAAGSARVPPGPGRRGALFPRAVAEVSL</sequence>
<evidence type="ECO:0000313" key="2">
    <source>
        <dbReference type="EMBL" id="CAA9432334.1"/>
    </source>
</evidence>
<feature type="region of interest" description="Disordered" evidence="1">
    <location>
        <begin position="1"/>
        <end position="43"/>
    </location>
</feature>
<organism evidence="2">
    <name type="scientific">uncultured Rubrobacteraceae bacterium</name>
    <dbReference type="NCBI Taxonomy" id="349277"/>
    <lineage>
        <taxon>Bacteria</taxon>
        <taxon>Bacillati</taxon>
        <taxon>Actinomycetota</taxon>
        <taxon>Rubrobacteria</taxon>
        <taxon>Rubrobacterales</taxon>
        <taxon>Rubrobacteraceae</taxon>
        <taxon>environmental samples</taxon>
    </lineage>
</organism>
<proteinExistence type="predicted"/>
<accession>A0A6J4QAG4</accession>
<gene>
    <name evidence="2" type="ORF">AVDCRST_MAG78-1782</name>
</gene>
<protein>
    <submittedName>
        <fullName evidence="2">Uncharacterized protein</fullName>
    </submittedName>
</protein>
<feature type="compositionally biased region" description="Gly residues" evidence="1">
    <location>
        <begin position="1"/>
        <end position="19"/>
    </location>
</feature>
<feature type="non-terminal residue" evidence="2">
    <location>
        <position position="1"/>
    </location>
</feature>